<dbReference type="AlphaFoldDB" id="A0A6H3NSP5"/>
<organism evidence="1 2">
    <name type="scientific">Leptospira bandrabouensis</name>
    <dbReference type="NCBI Taxonomy" id="2484903"/>
    <lineage>
        <taxon>Bacteria</taxon>
        <taxon>Pseudomonadati</taxon>
        <taxon>Spirochaetota</taxon>
        <taxon>Spirochaetia</taxon>
        <taxon>Leptospirales</taxon>
        <taxon>Leptospiraceae</taxon>
        <taxon>Leptospira</taxon>
    </lineage>
</organism>
<keyword evidence="2" id="KW-1185">Reference proteome</keyword>
<dbReference type="RefSeq" id="WP_135781509.1">
    <property type="nucleotide sequence ID" value="NZ_RQHU01000022.1"/>
</dbReference>
<gene>
    <name evidence="1" type="ORF">EHR08_17055</name>
</gene>
<sequence>MQIFIILIFTFALTIRCDKNIQNTKEVEIINNGKIIHCKCYQAKDPSLGWTAGFNPDLGYRLECIMKFQNKTKLNFIGMEASISVQNVNDYELENLKVRSDYDFYKANDVIKATGLTIRMPRYHHAKCSITKIIFERK</sequence>
<evidence type="ECO:0000313" key="1">
    <source>
        <dbReference type="EMBL" id="TGN11601.1"/>
    </source>
</evidence>
<protein>
    <submittedName>
        <fullName evidence="1">Uncharacterized protein</fullName>
    </submittedName>
</protein>
<comment type="caution">
    <text evidence="1">The sequence shown here is derived from an EMBL/GenBank/DDBJ whole genome shotgun (WGS) entry which is preliminary data.</text>
</comment>
<proteinExistence type="predicted"/>
<dbReference type="EMBL" id="RQHU01000022">
    <property type="protein sequence ID" value="TGN11601.1"/>
    <property type="molecule type" value="Genomic_DNA"/>
</dbReference>
<name>A0A6H3NSP5_9LEPT</name>
<evidence type="ECO:0000313" key="2">
    <source>
        <dbReference type="Proteomes" id="UP000297649"/>
    </source>
</evidence>
<accession>A0A6H3NSP5</accession>
<reference evidence="1" key="1">
    <citation type="journal article" date="2019" name="PLoS Negl. Trop. Dis.">
        <title>Revisiting the worldwide diversity of Leptospira species in the environment.</title>
        <authorList>
            <person name="Vincent A.T."/>
            <person name="Schiettekatte O."/>
            <person name="Bourhy P."/>
            <person name="Veyrier F.J."/>
            <person name="Picardeau M."/>
        </authorList>
    </citation>
    <scope>NUCLEOTIDE SEQUENCE [LARGE SCALE GENOMIC DNA]</scope>
    <source>
        <strain evidence="1">201601109</strain>
    </source>
</reference>
<dbReference type="Proteomes" id="UP000297649">
    <property type="component" value="Unassembled WGS sequence"/>
</dbReference>